<organism evidence="2">
    <name type="scientific">Rhizophora mucronata</name>
    <name type="common">Asiatic mangrove</name>
    <dbReference type="NCBI Taxonomy" id="61149"/>
    <lineage>
        <taxon>Eukaryota</taxon>
        <taxon>Viridiplantae</taxon>
        <taxon>Streptophyta</taxon>
        <taxon>Embryophyta</taxon>
        <taxon>Tracheophyta</taxon>
        <taxon>Spermatophyta</taxon>
        <taxon>Magnoliopsida</taxon>
        <taxon>eudicotyledons</taxon>
        <taxon>Gunneridae</taxon>
        <taxon>Pentapetalae</taxon>
        <taxon>rosids</taxon>
        <taxon>fabids</taxon>
        <taxon>Malpighiales</taxon>
        <taxon>Rhizophoraceae</taxon>
        <taxon>Rhizophora</taxon>
    </lineage>
</organism>
<sequence length="33" mass="3832">MVFWSLKPATPPQRKSHTGCLEKKKEKSSQIIF</sequence>
<name>A0A2P2PWN8_RHIMU</name>
<evidence type="ECO:0000256" key="1">
    <source>
        <dbReference type="SAM" id="MobiDB-lite"/>
    </source>
</evidence>
<dbReference type="EMBL" id="GGEC01078673">
    <property type="protein sequence ID" value="MBX59157.1"/>
    <property type="molecule type" value="Transcribed_RNA"/>
</dbReference>
<accession>A0A2P2PWN8</accession>
<feature type="compositionally biased region" description="Basic and acidic residues" evidence="1">
    <location>
        <begin position="20"/>
        <end position="33"/>
    </location>
</feature>
<feature type="region of interest" description="Disordered" evidence="1">
    <location>
        <begin position="1"/>
        <end position="33"/>
    </location>
</feature>
<proteinExistence type="predicted"/>
<evidence type="ECO:0000313" key="2">
    <source>
        <dbReference type="EMBL" id="MBX59157.1"/>
    </source>
</evidence>
<reference evidence="2" key="1">
    <citation type="submission" date="2018-02" db="EMBL/GenBank/DDBJ databases">
        <title>Rhizophora mucronata_Transcriptome.</title>
        <authorList>
            <person name="Meera S.P."/>
            <person name="Sreeshan A."/>
            <person name="Augustine A."/>
        </authorList>
    </citation>
    <scope>NUCLEOTIDE SEQUENCE</scope>
    <source>
        <tissue evidence="2">Leaf</tissue>
    </source>
</reference>
<dbReference type="AlphaFoldDB" id="A0A2P2PWN8"/>
<protein>
    <submittedName>
        <fullName evidence="2">Uncharacterized protein</fullName>
    </submittedName>
</protein>